<evidence type="ECO:0000313" key="1">
    <source>
        <dbReference type="EMBL" id="KKL46809.1"/>
    </source>
</evidence>
<accession>A0A0F9CCN1</accession>
<protein>
    <submittedName>
        <fullName evidence="1">Uncharacterized protein</fullName>
    </submittedName>
</protein>
<reference evidence="1" key="1">
    <citation type="journal article" date="2015" name="Nature">
        <title>Complex archaea that bridge the gap between prokaryotes and eukaryotes.</title>
        <authorList>
            <person name="Spang A."/>
            <person name="Saw J.H."/>
            <person name="Jorgensen S.L."/>
            <person name="Zaremba-Niedzwiedzka K."/>
            <person name="Martijn J."/>
            <person name="Lind A.E."/>
            <person name="van Eijk R."/>
            <person name="Schleper C."/>
            <person name="Guy L."/>
            <person name="Ettema T.J."/>
        </authorList>
    </citation>
    <scope>NUCLEOTIDE SEQUENCE</scope>
</reference>
<dbReference type="EMBL" id="LAZR01033900">
    <property type="protein sequence ID" value="KKL46809.1"/>
    <property type="molecule type" value="Genomic_DNA"/>
</dbReference>
<sequence length="63" mass="6994">MLLSDVTEELIFGKTKDVLEEIEHIARTGGPAVSAAVSMLNTRQLALQTMALLRISLKRLVWD</sequence>
<comment type="caution">
    <text evidence="1">The sequence shown here is derived from an EMBL/GenBank/DDBJ whole genome shotgun (WGS) entry which is preliminary data.</text>
</comment>
<gene>
    <name evidence="1" type="ORF">LCGC14_2341880</name>
</gene>
<dbReference type="AlphaFoldDB" id="A0A0F9CCN1"/>
<name>A0A0F9CCN1_9ZZZZ</name>
<organism evidence="1">
    <name type="scientific">marine sediment metagenome</name>
    <dbReference type="NCBI Taxonomy" id="412755"/>
    <lineage>
        <taxon>unclassified sequences</taxon>
        <taxon>metagenomes</taxon>
        <taxon>ecological metagenomes</taxon>
    </lineage>
</organism>
<proteinExistence type="predicted"/>